<dbReference type="Proteomes" id="UP000504627">
    <property type="component" value="Unplaced"/>
</dbReference>
<feature type="region of interest" description="Disordered" evidence="5">
    <location>
        <begin position="2653"/>
        <end position="2811"/>
    </location>
</feature>
<dbReference type="InterPro" id="IPR000742">
    <property type="entry name" value="EGF"/>
</dbReference>
<keyword evidence="2 4" id="KW-1015">Disulfide bond</keyword>
<dbReference type="InterPro" id="IPR001846">
    <property type="entry name" value="VWF_type-D"/>
</dbReference>
<keyword evidence="10" id="KW-1185">Reference proteome</keyword>
<dbReference type="Pfam" id="PF08742">
    <property type="entry name" value="C8"/>
    <property type="match status" value="9"/>
</dbReference>
<dbReference type="InterPro" id="IPR050780">
    <property type="entry name" value="Mucin_vWF_Thrombospondin_sf"/>
</dbReference>
<organism evidence="10 11">
    <name type="scientific">Pipra filicauda</name>
    <name type="common">Wire-tailed manakin</name>
    <dbReference type="NCBI Taxonomy" id="649802"/>
    <lineage>
        <taxon>Eukaryota</taxon>
        <taxon>Metazoa</taxon>
        <taxon>Chordata</taxon>
        <taxon>Craniata</taxon>
        <taxon>Vertebrata</taxon>
        <taxon>Euteleostomi</taxon>
        <taxon>Archelosauria</taxon>
        <taxon>Archosauria</taxon>
        <taxon>Dinosauria</taxon>
        <taxon>Saurischia</taxon>
        <taxon>Theropoda</taxon>
        <taxon>Coelurosauria</taxon>
        <taxon>Aves</taxon>
        <taxon>Neognathae</taxon>
        <taxon>Neoaves</taxon>
        <taxon>Telluraves</taxon>
        <taxon>Australaves</taxon>
        <taxon>Passeriformes</taxon>
        <taxon>Pipridae</taxon>
        <taxon>Pipra</taxon>
    </lineage>
</organism>
<evidence type="ECO:0000313" key="10">
    <source>
        <dbReference type="Proteomes" id="UP000504627"/>
    </source>
</evidence>
<feature type="compositionally biased region" description="Low complexity" evidence="5">
    <location>
        <begin position="2739"/>
        <end position="2774"/>
    </location>
</feature>
<feature type="region of interest" description="Disordered" evidence="5">
    <location>
        <begin position="2348"/>
        <end position="2393"/>
    </location>
</feature>
<keyword evidence="1" id="KW-0677">Repeat</keyword>
<feature type="region of interest" description="Disordered" evidence="5">
    <location>
        <begin position="2409"/>
        <end position="2492"/>
    </location>
</feature>
<dbReference type="PROSITE" id="PS00022">
    <property type="entry name" value="EGF_1"/>
    <property type="match status" value="1"/>
</dbReference>
<evidence type="ECO:0000256" key="6">
    <source>
        <dbReference type="SAM" id="Phobius"/>
    </source>
</evidence>
<sequence>MSLKVIFEAVRGLTEYGDTALDNVRVRDGSCEAGPTPVPPTPTPTEPTPPPVTEAICSIHGDPHYHTFDKQLHSFMGTCTYTLSKLCESNSSLPYFNVEAANEHRGSNTRVSYVRYVDVDVADQRIRLGQGGVVTVNGVAEILPCSPSAGVQVLSSGFYTMVMTDFGLRVKFDGVHRVEVTLPSTFGQKVCGMCGNYNGMAADDFLNPEGMLEPDSTSLGNSWEVSKNSSCSAGSLPTPACNDTDKQVIASSHFCGLLIDTSGPFQICHAVLSPSSYFETCSYDLCELGLDQETLCKSLQSYADACQALGVQIPVWRNTTFCPITCPANSHYEPCATACPATCFDPMAPVTCSLPCVEGCVCDSGYLLYHDRCVPSQQCGCWYNGQHYPVGSEFWTDNSCSSKCMCPARGSKVQCFEASCPVGQYCGVQGGKPVCLEHSYGICHVHGDPHYNTFDKVTHNFMGNCTYTLAKVCSNTTSLPYFNVEAKNEHRGNSRVSYVREVLVEVYGQRIAILKQEKSQVLVNGVRQTLPVRAAGGAITVSKSGRYVVLETDFSLTVSYDTDHSVEVKVPTTYFNLTCGMCGNFNNRRDDEYMMPNGQQAADSNALGESWQVPDSDPSCGVPVPSPPCSAEEEELYKSDRFCGILTSTPSSFELCHSVINPQSYFDTCLYDLCALNGGQEFLCAALEAYADACQAAGVTLLPWRNATFCPVACPPNSHYNPCTSACPATCTDPLASKNCSKPCVEGCECNNGFVISGGQCVSMSNCGCLQNDKYYEKGESFWQPDCVGQCVCAGNGTVVCNSDTCEVSEVCKVQNGLLGCYPLNPSTCHIFGDPHYITFDGRLYHFQGDCNYTVVERCTNSSEKFSVTTRNEHRGNPNWTALNSVSVTLENLHIVLKKNRETYVDGVQVKLPVDLNHGARVATKGHYVVVDTSLGIQVKFDGDQELFILVDESLKGQLCGLCGTFNDNQLDDFLNPDKVLEQDPNKFGDSWIVKDDNRTCNAVSVVPPACDTAKEKEYEELCKIVLQNSGPFQACHWHIPPQLYFESCVYDLCATEADSDQFCKILEAYAAACELGGVNLGEWRKDTICKMTPTTPGTTITTPSEETPTSTPTSTPMPGTETCVVEGDPHYHTFDKQLHSFMGTCTYTLSKLCESNSSLPYFNVEAANEHRGSNTRVSYVRYVDVDVADQRIRLGQGGVVTVNGVAEILPCSPSAGVQVLSSGFYTMVMTDFGLRVKFDGVHRVEVTLPSTFEQKVCGMCGNYNGMAADDFLNPEGMLEPDSTSLGNSWEVSKNSSCSAGSLPTPACNDTDKQVIASSHFCGLLIDTSGPFQICHAVLSPSSYFETCSYDLCELGLDRETLCKSLQSYADACQALGVQIPVWRNTTFCPITCPANSHYEPCATACPATCFDPMAPVTCSLPCVEGCVCDSGYLLYHDRCVPSQQCGCWYNGQHYPVGSEFWTDNSCSSKCTCPARGSKVQCFEASCPVGQYCGVQGGKPVCLEHSYGICHVHGDPHYNTFDKVTHNFMGNCTYTLAKVCSNTTSLPYFNVEAKNEHRGNSRVSYVREVLVEVYGQRIAILKQEKSQVLVNGVRQTLPVRAAGGAITVSKSGRYVVLETDFSLTVSYDTDHSVEVKVPTTYFNLTCGMCGNFNNRRDDEYMMPNGQQAADSNALGESWQVPDSDPSCGVPVPSPPCSAEEEELYKSDRFCGILTSTPSSFELCHSVINPQSYFDTCLYDLCALNGGQEFLCAALEAYADACQAAGVTLLPWRNATFCPLKCPSNSSYDPCMTGCPATCVDQQAPQNCSKPCVEGCACTSGFLLSGDTCVPEAQCGCLFEDNYYSEGEYFVNENCTRRCRCEANGQMVCSALSCGEEEVCKIQNGQRGCYPASTALCHIYGDPHYSTFDGKLHHFQGSCNYTVVTGCDNSSIGFSVTTRNEHRGSQSWTALNSVALSLEGLHVALRERKAVYVNGALVSLPASPAPGVTISLSGSYVHVSTKLGLQLQFNGDHELLVKVSEKHKGKLCGLCGTYTGSQQDDFMRPDGVVVPDFNDFGASWMVPDDEWPCDPAISPPVSCSPAEEEAANKQCSILTHLGGPFQPCHAVLPPQTYFESCVYDQCATGGSTEQLCNDLGAYATACAEAGVALGDWSAGTVCAPTPSSPLPDTTTRPPHTTTSPAPGTSTAPPTDCNFTCTFDKDFCGWVQADYSSIDWIRNRGPTPTPNTGPSSDHTTGDGYYIYLQGTDDALSGFVAVLVGPVCSWEGTHCFRFWYHMYGNSEMALRVYVAKDCEQVEVWNQEGNHGDTWHLGEVTVHITGDTQILLEGQWGEDARSNVALDDLSIEKGSCAATPTIPQPGTTTQTTPRPPTAPPGTPQVDKAAATKRHAEHVPISSSDLIIGQTILLQTRNPLPNVTTQTTPRPPTAPPGTTSGPLPPTPSTPLPNITTQTTPRPPTAPPGTTSAPTPSSPLPDTTTRPPHTTTSPAPGTSTAPPTDCNFTCTFDKDFCGWVQADYSSIDWIRNRGPTPTPNTGPSSDHTTGDGYYIYLQGTDDALSGFVAVLVGPVCSWEGTHCFRFWYHMYGNSEMALRVYVAKDFEQVEVWNQEGNHGDTWHLGEVTVHITGNTQILLEGQWGEDARSNVALDDLSIEKGSCAATPTIPQPGTTTQTTPRPPTAPPGTTSGPLPPTPSTPLPNITTQTTPRPPTAPPGTTSGPLPPTPSTPLPNITTQTTPRPPTAPPGTTSAPTPSSPLPDTTTRPPHTTTSPAPGTSTGPSAPTPTIPLPGTTTQPAHTTSPTTPIPSSDRASCSASGDPHYNTFDHRVHNFMGNCTYTLSKVCNVSEKLPYFDVSTTNEHRGANTKVSYVKSVQVEVYDNQISLQKNKKVNVNGRRMNLPVFIEKKISIQSSGGYVLLETDFGLWVRYDGNHYAEVSVPSNYSHLLCGLCGNYNGDPNDDNIKPNGDIASGSTDLGESWLVPENNTICSSGGTEEQCDPVLESEAKKNIACGMITDPTGIFKDCHTKVPPENFFENCVYDMCFTGGQATSLCYGLQAYAESCINAGICIEWRNATLCPMSCPGGSIYKSCGTRCPSTCLNISAADSCSSLPVEGCFCKEGYVLSGDKCVPESSCGCVDEKNQYHQLDESWFTHYPCTERCTCKANNTIECTSWECGVQEECSIQDGVLGCHSNGQATCQVVGDPHYFTFDGMKYTFMGTCTYTLVEVVNTSTNVIPITILGKNEDRGLRGATYLKEVYIDVHGVRITLQKNQGILLNNERVYTPVENRLQGVSIGNVGRFIVMETDFGVIVKYDGNHHLEITLPQSYFSQVHGMCGNLNDIREDDLSLPNGTVVSATQFGNSWKVEEDSDKGCLPDLREDDNPPCTAENKQVIESQCNVLKSDKFKVCHNLVNPEDFVEICIYDMCQYDGMKSALCDIVQAYVETCKNHGITIKWRNNTFCPLPCPSRSHYKDCVSACPSTCNDIFASSLCDKTEECTEGCECDDNYVLSNGNCVPLSSCGCRDDDNNYYSAGETWITPHCARRCQCQKNGVISCNSYSCDSRETCVIQNGKYKCHPTGFGRCQILGDPHYTTFDGLVHHFQGKYTYILAQTIPDLPDTLTPFSIEGINSPLLLFRHITYLKEILINVYNHTVRFRQNKQILLDGVRVRPPLRPHEGIHIYQRITRIYLETDFGLYVSFDGNQNADIKLANTYGSRVEGLCGDFDGRYRNDFTNPDGVWVKNVNVFGESWKVPLKRSSRFRRDVNSGNESAEEPDPGLYQGCNENQLEQQNATSRCQILTDLNGPFAKCHSTVLPDFYFTSCLFDMCVEGDEVTTLCRSLEEYVLACQQQGVSMDGWRQQTVCGISCPANSNYSSCTSACPASCNDLTSPSECESPCVEGCECLPGYVLSGFDCVPYKECGCTYLNKYYEIGEIFTTDDCSQTCQCTESSTVFCSDKVCGSDEICGISNYTRGCYRSGPCMPNPCQNDGVCSETTNGTSLLFYCECSELYTGATCEAEKIAEDPDTEDPKDYTYAIVIGVVAGVIVIVILISSTVYLYRRKRNVDTQTITRDSSLKWSRDELDARVHEQDYGCIVNSAFDQNESQNTQL</sequence>
<dbReference type="GO" id="GO:0031012">
    <property type="term" value="C:extracellular matrix"/>
    <property type="evidence" value="ECO:0007669"/>
    <property type="project" value="TreeGrafter"/>
</dbReference>
<dbReference type="Gene3D" id="2.60.120.200">
    <property type="match status" value="2"/>
</dbReference>
<dbReference type="InterPro" id="IPR003645">
    <property type="entry name" value="Fol_N"/>
</dbReference>
<dbReference type="SMART" id="SM00214">
    <property type="entry name" value="VWC"/>
    <property type="match status" value="4"/>
</dbReference>
<feature type="domain" description="VWFD" evidence="9">
    <location>
        <begin position="441"/>
        <end position="621"/>
    </location>
</feature>
<evidence type="ECO:0000256" key="3">
    <source>
        <dbReference type="ARBA" id="ARBA00023180"/>
    </source>
</evidence>
<feature type="domain" description="MAM" evidence="8">
    <location>
        <begin position="2498"/>
        <end position="2655"/>
    </location>
</feature>
<evidence type="ECO:0000256" key="1">
    <source>
        <dbReference type="ARBA" id="ARBA00022737"/>
    </source>
</evidence>
<feature type="domain" description="VWFD" evidence="9">
    <location>
        <begin position="3190"/>
        <end position="3368"/>
    </location>
</feature>
<keyword evidence="6" id="KW-1133">Transmembrane helix</keyword>
<keyword evidence="6" id="KW-0812">Transmembrane</keyword>
<feature type="compositionally biased region" description="Pro residues" evidence="5">
    <location>
        <begin position="2365"/>
        <end position="2374"/>
    </location>
</feature>
<dbReference type="SMART" id="SM00137">
    <property type="entry name" value="MAM"/>
    <property type="match status" value="2"/>
</dbReference>
<dbReference type="CDD" id="cd00054">
    <property type="entry name" value="EGF_CA"/>
    <property type="match status" value="1"/>
</dbReference>
<feature type="domain" description="VWFD" evidence="9">
    <location>
        <begin position="827"/>
        <end position="1002"/>
    </location>
</feature>
<dbReference type="GO" id="GO:0016020">
    <property type="term" value="C:membrane"/>
    <property type="evidence" value="ECO:0007669"/>
    <property type="project" value="InterPro"/>
</dbReference>
<evidence type="ECO:0000256" key="2">
    <source>
        <dbReference type="ARBA" id="ARBA00023157"/>
    </source>
</evidence>
<gene>
    <name evidence="11" type="primary">LOC113996809</name>
</gene>
<dbReference type="InterPro" id="IPR025615">
    <property type="entry name" value="TILa_dom"/>
</dbReference>
<feature type="compositionally biased region" description="Low complexity" evidence="5">
    <location>
        <begin position="2349"/>
        <end position="2364"/>
    </location>
</feature>
<dbReference type="PROSITE" id="PS50060">
    <property type="entry name" value="MAM_2"/>
    <property type="match status" value="3"/>
</dbReference>
<dbReference type="Pfam" id="PF01826">
    <property type="entry name" value="TIL"/>
    <property type="match status" value="7"/>
</dbReference>
<dbReference type="InterPro" id="IPR002919">
    <property type="entry name" value="TIL_dom"/>
</dbReference>
<feature type="region of interest" description="Disordered" evidence="5">
    <location>
        <begin position="2159"/>
        <end position="2186"/>
    </location>
</feature>
<feature type="compositionally biased region" description="Low complexity" evidence="5">
    <location>
        <begin position="2458"/>
        <end position="2492"/>
    </location>
</feature>
<feature type="compositionally biased region" description="Pro residues" evidence="5">
    <location>
        <begin position="36"/>
        <end position="49"/>
    </location>
</feature>
<dbReference type="PROSITE" id="PS51233">
    <property type="entry name" value="VWFD"/>
    <property type="match status" value="9"/>
</dbReference>
<proteinExistence type="predicted"/>
<feature type="compositionally biased region" description="Low complexity" evidence="5">
    <location>
        <begin position="2782"/>
        <end position="2802"/>
    </location>
</feature>
<dbReference type="Gene3D" id="2.10.25.10">
    <property type="entry name" value="Laminin"/>
    <property type="match status" value="8"/>
</dbReference>
<dbReference type="InterPro" id="IPR000998">
    <property type="entry name" value="MAM_dom"/>
</dbReference>
<feature type="domain" description="VWFD" evidence="9">
    <location>
        <begin position="1508"/>
        <end position="1688"/>
    </location>
</feature>
<feature type="domain" description="MAM" evidence="8">
    <location>
        <begin position="2193"/>
        <end position="2350"/>
    </location>
</feature>
<dbReference type="PROSITE" id="PS50026">
    <property type="entry name" value="EGF_3"/>
    <property type="match status" value="1"/>
</dbReference>
<dbReference type="CDD" id="cd06263">
    <property type="entry name" value="MAM"/>
    <property type="match status" value="2"/>
</dbReference>
<evidence type="ECO:0000256" key="5">
    <source>
        <dbReference type="SAM" id="MobiDB-lite"/>
    </source>
</evidence>
<dbReference type="RefSeq" id="XP_039236842.1">
    <property type="nucleotide sequence ID" value="XM_039380908.1"/>
</dbReference>
<dbReference type="SMART" id="SM00181">
    <property type="entry name" value="EGF"/>
    <property type="match status" value="6"/>
</dbReference>
<evidence type="ECO:0000313" key="11">
    <source>
        <dbReference type="RefSeq" id="XP_039236842.1"/>
    </source>
</evidence>
<feature type="domain" description="VWFD" evidence="9">
    <location>
        <begin position="3575"/>
        <end position="3752"/>
    </location>
</feature>
<feature type="domain" description="MAM" evidence="8">
    <location>
        <begin position="1"/>
        <end position="33"/>
    </location>
</feature>
<feature type="domain" description="VWFD" evidence="9">
    <location>
        <begin position="1122"/>
        <end position="1299"/>
    </location>
</feature>
<dbReference type="SUPFAM" id="SSF57567">
    <property type="entry name" value="Serine protease inhibitors"/>
    <property type="match status" value="7"/>
</dbReference>
<dbReference type="InterPro" id="IPR001007">
    <property type="entry name" value="VWF_dom"/>
</dbReference>
<feature type="compositionally biased region" description="Low complexity" evidence="5">
    <location>
        <begin position="2655"/>
        <end position="2669"/>
    </location>
</feature>
<dbReference type="SMART" id="SM00832">
    <property type="entry name" value="C8"/>
    <property type="match status" value="9"/>
</dbReference>
<dbReference type="PANTHER" id="PTHR11339">
    <property type="entry name" value="EXTRACELLULAR MATRIX GLYCOPROTEIN RELATED"/>
    <property type="match status" value="1"/>
</dbReference>
<dbReference type="Pfam" id="PF00629">
    <property type="entry name" value="MAM"/>
    <property type="match status" value="2"/>
</dbReference>
<keyword evidence="4" id="KW-0245">EGF-like domain</keyword>
<feature type="region of interest" description="Disordered" evidence="5">
    <location>
        <begin position="27"/>
        <end position="49"/>
    </location>
</feature>
<dbReference type="SUPFAM" id="SSF49899">
    <property type="entry name" value="Concanavalin A-like lectins/glucanases"/>
    <property type="match status" value="2"/>
</dbReference>
<evidence type="ECO:0000256" key="4">
    <source>
        <dbReference type="PROSITE-ProRule" id="PRU00076"/>
    </source>
</evidence>
<dbReference type="InterPro" id="IPR036084">
    <property type="entry name" value="Ser_inhib-like_sf"/>
</dbReference>
<dbReference type="SUPFAM" id="SSF57196">
    <property type="entry name" value="EGF/Laminin"/>
    <property type="match status" value="1"/>
</dbReference>
<name>A0A7R5KIP0_9PASS</name>
<accession>A0A7R5KIP0</accession>
<dbReference type="Pfam" id="PF00094">
    <property type="entry name" value="VWD"/>
    <property type="match status" value="9"/>
</dbReference>
<dbReference type="SMART" id="SM00216">
    <property type="entry name" value="VWD"/>
    <property type="match status" value="9"/>
</dbReference>
<dbReference type="InterPro" id="IPR014853">
    <property type="entry name" value="VWF/SSPO/ZAN-like_Cys-rich_dom"/>
</dbReference>
<feature type="transmembrane region" description="Helical" evidence="6">
    <location>
        <begin position="4026"/>
        <end position="4052"/>
    </location>
</feature>
<feature type="compositionally biased region" description="Low complexity" evidence="5">
    <location>
        <begin position="2165"/>
        <end position="2186"/>
    </location>
</feature>
<feature type="domain" description="VWFD" evidence="9">
    <location>
        <begin position="2805"/>
        <end position="2983"/>
    </location>
</feature>
<evidence type="ECO:0000259" key="8">
    <source>
        <dbReference type="PROSITE" id="PS50060"/>
    </source>
</evidence>
<dbReference type="CDD" id="cd19941">
    <property type="entry name" value="TIL"/>
    <property type="match status" value="7"/>
</dbReference>
<dbReference type="SMART" id="SM00215">
    <property type="entry name" value="VWC_out"/>
    <property type="match status" value="5"/>
</dbReference>
<feature type="domain" description="VWFD" evidence="9">
    <location>
        <begin position="55"/>
        <end position="232"/>
    </location>
</feature>
<dbReference type="InterPro" id="IPR013320">
    <property type="entry name" value="ConA-like_dom_sf"/>
</dbReference>
<evidence type="ECO:0000259" key="7">
    <source>
        <dbReference type="PROSITE" id="PS50026"/>
    </source>
</evidence>
<feature type="disulfide bond" evidence="4">
    <location>
        <begin position="4000"/>
        <end position="4009"/>
    </location>
</feature>
<dbReference type="GeneID" id="113996809"/>
<protein>
    <submittedName>
        <fullName evidence="11">Uncharacterized protein LOC113996809</fullName>
    </submittedName>
</protein>
<feature type="domain" description="EGF-like" evidence="7">
    <location>
        <begin position="3970"/>
        <end position="4010"/>
    </location>
</feature>
<feature type="domain" description="VWFD" evidence="9">
    <location>
        <begin position="1894"/>
        <end position="2069"/>
    </location>
</feature>
<dbReference type="InParanoid" id="A0A7R5KIP0"/>
<comment type="caution">
    <text evidence="4">Lacks conserved residue(s) required for the propagation of feature annotation.</text>
</comment>
<evidence type="ECO:0000259" key="9">
    <source>
        <dbReference type="PROSITE" id="PS51233"/>
    </source>
</evidence>
<dbReference type="SMART" id="SM00274">
    <property type="entry name" value="FOLN"/>
    <property type="match status" value="2"/>
</dbReference>
<dbReference type="Pfam" id="PF12714">
    <property type="entry name" value="TILa"/>
    <property type="match status" value="7"/>
</dbReference>
<dbReference type="GO" id="GO:0005615">
    <property type="term" value="C:extracellular space"/>
    <property type="evidence" value="ECO:0007669"/>
    <property type="project" value="TreeGrafter"/>
</dbReference>
<dbReference type="FunFam" id="2.10.25.10:FF:000055">
    <property type="entry name" value="alpha-tectorin isoform X1"/>
    <property type="match status" value="7"/>
</dbReference>
<keyword evidence="6" id="KW-0472">Membrane</keyword>
<reference evidence="11" key="1">
    <citation type="submission" date="2025-08" db="UniProtKB">
        <authorList>
            <consortium name="RefSeq"/>
        </authorList>
    </citation>
    <scope>IDENTIFICATION</scope>
    <source>
        <tissue evidence="11">Muscle</tissue>
    </source>
</reference>
<dbReference type="PANTHER" id="PTHR11339:SF374">
    <property type="entry name" value="ZONADHESIN"/>
    <property type="match status" value="1"/>
</dbReference>
<keyword evidence="3" id="KW-0325">Glycoprotein</keyword>
<feature type="region of interest" description="Disordered" evidence="5">
    <location>
        <begin position="1095"/>
        <end position="1120"/>
    </location>
</feature>